<comment type="caution">
    <text evidence="1">The sequence shown here is derived from an EMBL/GenBank/DDBJ whole genome shotgun (WGS) entry which is preliminary data.</text>
</comment>
<proteinExistence type="predicted"/>
<protein>
    <submittedName>
        <fullName evidence="1">2'-5' RNA ligase family protein</fullName>
    </submittedName>
</protein>
<dbReference type="GO" id="GO:0016874">
    <property type="term" value="F:ligase activity"/>
    <property type="evidence" value="ECO:0007669"/>
    <property type="project" value="UniProtKB-KW"/>
</dbReference>
<organism evidence="1 2">
    <name type="scientific">Mariniflexile gromovii</name>
    <dbReference type="NCBI Taxonomy" id="362523"/>
    <lineage>
        <taxon>Bacteria</taxon>
        <taxon>Pseudomonadati</taxon>
        <taxon>Bacteroidota</taxon>
        <taxon>Flavobacteriia</taxon>
        <taxon>Flavobacteriales</taxon>
        <taxon>Flavobacteriaceae</taxon>
        <taxon>Mariniflexile</taxon>
    </lineage>
</organism>
<name>A0ABS4BPB0_9FLAO</name>
<keyword evidence="2" id="KW-1185">Reference proteome</keyword>
<evidence type="ECO:0000313" key="1">
    <source>
        <dbReference type="EMBL" id="MBP0902362.1"/>
    </source>
</evidence>
<dbReference type="RefSeq" id="WP_209651718.1">
    <property type="nucleotide sequence ID" value="NZ_JAGJCB010000001.1"/>
</dbReference>
<dbReference type="InterPro" id="IPR009097">
    <property type="entry name" value="Cyclic_Pdiesterase"/>
</dbReference>
<accession>A0ABS4BPB0</accession>
<dbReference type="Gene3D" id="3.90.1140.10">
    <property type="entry name" value="Cyclic phosphodiesterase"/>
    <property type="match status" value="1"/>
</dbReference>
<sequence length="182" mass="21316">MSSIKIYSLRMVPPQPVYNDVVNFKDLLIRKVGKQPLSKSNPHITLGEFAMDTAYQELLVKTFDELSKIKTFHIDIEGFGIFENNSNTLYLKIPTSEAIKSIHTAMKVLWIRDLHRKLKSLKVSNTPHLTISKLKNSIMLHDSFNFFQKTDYFKKQIEIDHLVLTSRFPKKTWDWNYIIKLS</sequence>
<dbReference type="SUPFAM" id="SSF55144">
    <property type="entry name" value="LigT-like"/>
    <property type="match status" value="1"/>
</dbReference>
<dbReference type="Proteomes" id="UP000670776">
    <property type="component" value="Unassembled WGS sequence"/>
</dbReference>
<dbReference type="Pfam" id="PF13563">
    <property type="entry name" value="2_5_RNA_ligase2"/>
    <property type="match status" value="1"/>
</dbReference>
<evidence type="ECO:0000313" key="2">
    <source>
        <dbReference type="Proteomes" id="UP000670776"/>
    </source>
</evidence>
<gene>
    <name evidence="1" type="ORF">J8H85_00860</name>
</gene>
<reference evidence="1 2" key="1">
    <citation type="submission" date="2021-04" db="EMBL/GenBank/DDBJ databases">
        <title>Mariniflexile gromovii gen. nov., sp. nov., a gliding bacterium isolated from the sea urchin Strongylocentrotus intermedius.</title>
        <authorList>
            <person name="Ko S."/>
            <person name="Le V."/>
            <person name="Ahn C.-Y."/>
            <person name="Oh H.-M."/>
        </authorList>
    </citation>
    <scope>NUCLEOTIDE SEQUENCE [LARGE SCALE GENOMIC DNA]</scope>
    <source>
        <strain evidence="1 2">KCTC 12570</strain>
    </source>
</reference>
<dbReference type="EMBL" id="JAGJCB010000001">
    <property type="protein sequence ID" value="MBP0902362.1"/>
    <property type="molecule type" value="Genomic_DNA"/>
</dbReference>
<keyword evidence="1" id="KW-0436">Ligase</keyword>